<evidence type="ECO:0000256" key="1">
    <source>
        <dbReference type="SAM" id="Phobius"/>
    </source>
</evidence>
<accession>A0A931CM18</accession>
<comment type="caution">
    <text evidence="2">The sequence shown here is derived from an EMBL/GenBank/DDBJ whole genome shotgun (WGS) entry which is preliminary data.</text>
</comment>
<dbReference type="RefSeq" id="WP_196397995.1">
    <property type="nucleotide sequence ID" value="NZ_JADNYM010000024.1"/>
</dbReference>
<evidence type="ECO:0000313" key="2">
    <source>
        <dbReference type="EMBL" id="MBG0741067.1"/>
    </source>
</evidence>
<name>A0A931CM18_9MICC</name>
<organism evidence="2 3">
    <name type="scientific">Arthrobacter terrae</name>
    <dbReference type="NCBI Taxonomy" id="2935737"/>
    <lineage>
        <taxon>Bacteria</taxon>
        <taxon>Bacillati</taxon>
        <taxon>Actinomycetota</taxon>
        <taxon>Actinomycetes</taxon>
        <taxon>Micrococcales</taxon>
        <taxon>Micrococcaceae</taxon>
        <taxon>Arthrobacter</taxon>
    </lineage>
</organism>
<proteinExistence type="predicted"/>
<dbReference type="Proteomes" id="UP000655366">
    <property type="component" value="Unassembled WGS sequence"/>
</dbReference>
<feature type="transmembrane region" description="Helical" evidence="1">
    <location>
        <begin position="214"/>
        <end position="236"/>
    </location>
</feature>
<keyword evidence="1" id="KW-0472">Membrane</keyword>
<keyword evidence="1" id="KW-0812">Transmembrane</keyword>
<dbReference type="EMBL" id="JADNYM010000024">
    <property type="protein sequence ID" value="MBG0741067.1"/>
    <property type="molecule type" value="Genomic_DNA"/>
</dbReference>
<gene>
    <name evidence="2" type="ORF">IV500_16970</name>
</gene>
<dbReference type="AlphaFoldDB" id="A0A931CM18"/>
<keyword evidence="3" id="KW-1185">Reference proteome</keyword>
<sequence length="247" mass="26611">MDATRNGLTQEQSKTFSDIVLELSANLSNPREVLGYTILLRGPHFENYALDGIPSIPGCEARIQMIDRHDAPAPTCKELDTHWTDQLDGHYQAASGHLLESDPSVGRSTITLRIENAGWSNSAGKRILFALPEVGGANGSPDRPVPPDSPAGYAPGSVDLKVNYRTLAPAERIETATPPTVESDMLSWSTTTSFTISAHGSTIDAVGEDHQSQAIFIIGVLAALFPVLLSGCLTLVRRVERYLSSMI</sequence>
<reference evidence="2 3" key="1">
    <citation type="submission" date="2020-11" db="EMBL/GenBank/DDBJ databases">
        <title>Arthrobacter antarcticus sp. nov., isolated from Antarctic Soil.</title>
        <authorList>
            <person name="Li J."/>
        </authorList>
    </citation>
    <scope>NUCLEOTIDE SEQUENCE [LARGE SCALE GENOMIC DNA]</scope>
    <source>
        <strain evidence="2 3">Z1-20</strain>
    </source>
</reference>
<evidence type="ECO:0000313" key="3">
    <source>
        <dbReference type="Proteomes" id="UP000655366"/>
    </source>
</evidence>
<keyword evidence="1" id="KW-1133">Transmembrane helix</keyword>
<protein>
    <submittedName>
        <fullName evidence="2">Uncharacterized protein</fullName>
    </submittedName>
</protein>